<feature type="region of interest" description="Disordered" evidence="1">
    <location>
        <begin position="64"/>
        <end position="88"/>
    </location>
</feature>
<feature type="compositionally biased region" description="Low complexity" evidence="1">
    <location>
        <begin position="400"/>
        <end position="416"/>
    </location>
</feature>
<dbReference type="Proteomes" id="UP000075901">
    <property type="component" value="Unassembled WGS sequence"/>
</dbReference>
<feature type="compositionally biased region" description="Low complexity" evidence="1">
    <location>
        <begin position="267"/>
        <end position="280"/>
    </location>
</feature>
<dbReference type="VEuPathDB" id="VectorBase:AMAM020851"/>
<feature type="region of interest" description="Disordered" evidence="1">
    <location>
        <begin position="344"/>
        <end position="467"/>
    </location>
</feature>
<sequence length="589" mass="66726">MSTELKPTNVEEVLPNDEDLGRRNCRWRELVQVQKPSKYEETVQNQSDHSMDIDTAMVMLDQDMSDESSVSDVLEASSEEQSPAENVEDIQRQLKVAVPLRKREWEANGLKEILDDNEFRMLSHEKVENWLRNHMHSITGHYNVHYQTEQVTTVTETRMDADADSLYSVDTAQYIRTNKQISNKLKVTTMIKQYSVTSSVRRLSSLGVILDEQKNDPDKARLSLPLPRSLTKSDSACEVKKALPQYSCAPRHAAAIDKHHPSALCKPSNSSSPARNRPAPTRAMADRNSRRKVFKKTIPRKRPDGSGDRVTVGQSATKQQQRYDQEQMYTKALEQCARLKKVKPISQRKVSKRFANRMRNTSTSSSSESDSDEVFTPIAAVRDRLPSSSRAKSPPQTIDTTTHASSTTHTQQQQQRTPPPPTTTTSPTEREIVGPFQSITLTASKRQRAQPAGPAPAAPSRSEPAKKRVGKHLNGFYFEEGLVIYRPKTIRPDASSSDKIRLRVGDLTLEGVTKQRHLDKFQAFDYRVHVNSTVCFYPSDTSESEDQSSTTSTENSYDSDDPILTFRPRNSNRLNVVEIPFRRRLPERD</sequence>
<feature type="region of interest" description="Disordered" evidence="1">
    <location>
        <begin position="259"/>
        <end position="324"/>
    </location>
</feature>
<evidence type="ECO:0000313" key="2">
    <source>
        <dbReference type="EnsemblMetazoa" id="AMAM020851-PA"/>
    </source>
</evidence>
<feature type="region of interest" description="Disordered" evidence="1">
    <location>
        <begin position="537"/>
        <end position="564"/>
    </location>
</feature>
<reference evidence="3" key="1">
    <citation type="submission" date="2013-09" db="EMBL/GenBank/DDBJ databases">
        <title>The Genome Sequence of Anopheles maculatus species B.</title>
        <authorList>
            <consortium name="The Broad Institute Genomics Platform"/>
            <person name="Neafsey D.E."/>
            <person name="Besansky N."/>
            <person name="Howell P."/>
            <person name="Walton C."/>
            <person name="Young S.K."/>
            <person name="Zeng Q."/>
            <person name="Gargeya S."/>
            <person name="Fitzgerald M."/>
            <person name="Haas B."/>
            <person name="Abouelleil A."/>
            <person name="Allen A.W."/>
            <person name="Alvarado L."/>
            <person name="Arachchi H.M."/>
            <person name="Berlin A.M."/>
            <person name="Chapman S.B."/>
            <person name="Gainer-Dewar J."/>
            <person name="Goldberg J."/>
            <person name="Griggs A."/>
            <person name="Gujja S."/>
            <person name="Hansen M."/>
            <person name="Howarth C."/>
            <person name="Imamovic A."/>
            <person name="Ireland A."/>
            <person name="Larimer J."/>
            <person name="McCowan C."/>
            <person name="Murphy C."/>
            <person name="Pearson M."/>
            <person name="Poon T.W."/>
            <person name="Priest M."/>
            <person name="Roberts A."/>
            <person name="Saif S."/>
            <person name="Shea T."/>
            <person name="Sisk P."/>
            <person name="Sykes S."/>
            <person name="Wortman J."/>
            <person name="Nusbaum C."/>
            <person name="Birren B."/>
        </authorList>
    </citation>
    <scope>NUCLEOTIDE SEQUENCE [LARGE SCALE GENOMIC DNA]</scope>
    <source>
        <strain evidence="3">maculatus3</strain>
    </source>
</reference>
<reference evidence="2" key="2">
    <citation type="submission" date="2020-05" db="UniProtKB">
        <authorList>
            <consortium name="EnsemblMetazoa"/>
        </authorList>
    </citation>
    <scope>IDENTIFICATION</scope>
    <source>
        <strain evidence="2">maculatus3</strain>
    </source>
</reference>
<evidence type="ECO:0000256" key="1">
    <source>
        <dbReference type="SAM" id="MobiDB-lite"/>
    </source>
</evidence>
<dbReference type="EnsemblMetazoa" id="AMAM020851-RA">
    <property type="protein sequence ID" value="AMAM020851-PA"/>
    <property type="gene ID" value="AMAM020851"/>
</dbReference>
<dbReference type="AlphaFoldDB" id="A0A182T6W1"/>
<organism evidence="2 3">
    <name type="scientific">Anopheles maculatus</name>
    <dbReference type="NCBI Taxonomy" id="74869"/>
    <lineage>
        <taxon>Eukaryota</taxon>
        <taxon>Metazoa</taxon>
        <taxon>Ecdysozoa</taxon>
        <taxon>Arthropoda</taxon>
        <taxon>Hexapoda</taxon>
        <taxon>Insecta</taxon>
        <taxon>Pterygota</taxon>
        <taxon>Neoptera</taxon>
        <taxon>Endopterygota</taxon>
        <taxon>Diptera</taxon>
        <taxon>Nematocera</taxon>
        <taxon>Culicoidea</taxon>
        <taxon>Culicidae</taxon>
        <taxon>Anophelinae</taxon>
        <taxon>Anopheles</taxon>
        <taxon>Anopheles maculatus group</taxon>
    </lineage>
</organism>
<evidence type="ECO:0000313" key="3">
    <source>
        <dbReference type="Proteomes" id="UP000075901"/>
    </source>
</evidence>
<name>A0A182T6W1_9DIPT</name>
<feature type="compositionally biased region" description="Low complexity" evidence="1">
    <location>
        <begin position="547"/>
        <end position="556"/>
    </location>
</feature>
<proteinExistence type="predicted"/>
<accession>A0A182T6W1</accession>
<keyword evidence="3" id="KW-1185">Reference proteome</keyword>
<protein>
    <submittedName>
        <fullName evidence="2">Uncharacterized protein</fullName>
    </submittedName>
</protein>
<feature type="compositionally biased region" description="Polar residues" evidence="1">
    <location>
        <begin position="386"/>
        <end position="399"/>
    </location>
</feature>
<feature type="compositionally biased region" description="Basic residues" evidence="1">
    <location>
        <begin position="289"/>
        <end position="300"/>
    </location>
</feature>
<feature type="compositionally biased region" description="Polar residues" evidence="1">
    <location>
        <begin position="312"/>
        <end position="322"/>
    </location>
</feature>